<organism evidence="2 3">
    <name type="scientific">Candidatus Kaiserbacteria bacterium RIFCSPHIGHO2_01_FULL_53_31</name>
    <dbReference type="NCBI Taxonomy" id="1798481"/>
    <lineage>
        <taxon>Bacteria</taxon>
        <taxon>Candidatus Kaiseribacteriota</taxon>
    </lineage>
</organism>
<reference evidence="2 3" key="1">
    <citation type="journal article" date="2016" name="Nat. Commun.">
        <title>Thousands of microbial genomes shed light on interconnected biogeochemical processes in an aquifer system.</title>
        <authorList>
            <person name="Anantharaman K."/>
            <person name="Brown C.T."/>
            <person name="Hug L.A."/>
            <person name="Sharon I."/>
            <person name="Castelle C.J."/>
            <person name="Probst A.J."/>
            <person name="Thomas B.C."/>
            <person name="Singh A."/>
            <person name="Wilkins M.J."/>
            <person name="Karaoz U."/>
            <person name="Brodie E.L."/>
            <person name="Williams K.H."/>
            <person name="Hubbard S.S."/>
            <person name="Banfield J.F."/>
        </authorList>
    </citation>
    <scope>NUCLEOTIDE SEQUENCE [LARGE SCALE GENOMIC DNA]</scope>
</reference>
<dbReference type="Gene3D" id="2.60.40.420">
    <property type="entry name" value="Cupredoxins - blue copper proteins"/>
    <property type="match status" value="1"/>
</dbReference>
<dbReference type="EMBL" id="MFKU01000005">
    <property type="protein sequence ID" value="OGG49044.1"/>
    <property type="molecule type" value="Genomic_DNA"/>
</dbReference>
<gene>
    <name evidence="2" type="ORF">A2678_01090</name>
</gene>
<protein>
    <recommendedName>
        <fullName evidence="4">EfeO-type cupredoxin-like domain-containing protein</fullName>
    </recommendedName>
</protein>
<dbReference type="STRING" id="1798481.A2678_01090"/>
<proteinExistence type="predicted"/>
<evidence type="ECO:0000313" key="3">
    <source>
        <dbReference type="Proteomes" id="UP000178815"/>
    </source>
</evidence>
<feature type="transmembrane region" description="Helical" evidence="1">
    <location>
        <begin position="6"/>
        <end position="23"/>
    </location>
</feature>
<name>A0A1F6CIF7_9BACT</name>
<sequence length="151" mass="15991">MKTATIIWAIIIVIVVAFGWYVYDGSFSTPAADVQNMGIINSPATNNTKPTNAQVTYGPNGFSPSTVTIVKGGTVTFVNQGGDGMWVASAPHPTHEGYSGTTRAQHCPDTTRTAFDQCGIGATYSFTFQKAGTWGYHNHGNPTDVGTVVVQ</sequence>
<accession>A0A1F6CIF7</accession>
<dbReference type="InterPro" id="IPR008972">
    <property type="entry name" value="Cupredoxin"/>
</dbReference>
<comment type="caution">
    <text evidence="2">The sequence shown here is derived from an EMBL/GenBank/DDBJ whole genome shotgun (WGS) entry which is preliminary data.</text>
</comment>
<evidence type="ECO:0000256" key="1">
    <source>
        <dbReference type="SAM" id="Phobius"/>
    </source>
</evidence>
<evidence type="ECO:0000313" key="2">
    <source>
        <dbReference type="EMBL" id="OGG49044.1"/>
    </source>
</evidence>
<dbReference type="AlphaFoldDB" id="A0A1F6CIF7"/>
<dbReference type="Proteomes" id="UP000178815">
    <property type="component" value="Unassembled WGS sequence"/>
</dbReference>
<keyword evidence="1" id="KW-1133">Transmembrane helix</keyword>
<keyword evidence="1" id="KW-0812">Transmembrane</keyword>
<evidence type="ECO:0008006" key="4">
    <source>
        <dbReference type="Google" id="ProtNLM"/>
    </source>
</evidence>
<keyword evidence="1" id="KW-0472">Membrane</keyword>
<dbReference type="SUPFAM" id="SSF49503">
    <property type="entry name" value="Cupredoxins"/>
    <property type="match status" value="1"/>
</dbReference>